<feature type="transmembrane region" description="Helical" evidence="1">
    <location>
        <begin position="15"/>
        <end position="33"/>
    </location>
</feature>
<accession>A0ABN2LUN1</accession>
<name>A0ABN2LUN1_9ACTN</name>
<gene>
    <name evidence="2" type="ORF">GCM10009682_21720</name>
</gene>
<keyword evidence="1" id="KW-0472">Membrane</keyword>
<organism evidence="2 3">
    <name type="scientific">Luedemannella flava</name>
    <dbReference type="NCBI Taxonomy" id="349316"/>
    <lineage>
        <taxon>Bacteria</taxon>
        <taxon>Bacillati</taxon>
        <taxon>Actinomycetota</taxon>
        <taxon>Actinomycetes</taxon>
        <taxon>Micromonosporales</taxon>
        <taxon>Micromonosporaceae</taxon>
        <taxon>Luedemannella</taxon>
    </lineage>
</organism>
<evidence type="ECO:0000256" key="1">
    <source>
        <dbReference type="SAM" id="Phobius"/>
    </source>
</evidence>
<sequence>MKLLARIGSTVKLQLDWIITVALAVGVSILGLVDGVSTKTVLTTTLLVLGVFAVGWMRDRVAADQLRKDLKNLPQAVHNALTGNQLLNQARVIGLSAVYPNAIDKNWLPEIEAAREVRIVKLKLNLTENPDYLQALCAVLRRGGKVTVVMGDPRAPAIWLRYKEEPHGLPGERNTETAWINGLAELAVEVARLESWRQKLLLVAAHPNQVYIGLSTAYPTHAYYCFDSTTYVYHYAYMARGYYSPMFVFDEHTAQHSLVAQGCAALIGDSITLSSKVAADIARKLAAGAFADARVNSSTITVTHKSSGAKGI</sequence>
<keyword evidence="1" id="KW-0812">Transmembrane</keyword>
<dbReference type="RefSeq" id="WP_344128999.1">
    <property type="nucleotide sequence ID" value="NZ_BAAALT010000053.1"/>
</dbReference>
<dbReference type="EMBL" id="BAAALT010000053">
    <property type="protein sequence ID" value="GAA1799737.1"/>
    <property type="molecule type" value="Genomic_DNA"/>
</dbReference>
<keyword evidence="1" id="KW-1133">Transmembrane helix</keyword>
<comment type="caution">
    <text evidence="2">The sequence shown here is derived from an EMBL/GenBank/DDBJ whole genome shotgun (WGS) entry which is preliminary data.</text>
</comment>
<evidence type="ECO:0000313" key="2">
    <source>
        <dbReference type="EMBL" id="GAA1799737.1"/>
    </source>
</evidence>
<proteinExistence type="predicted"/>
<evidence type="ECO:0000313" key="3">
    <source>
        <dbReference type="Proteomes" id="UP001500218"/>
    </source>
</evidence>
<dbReference type="Proteomes" id="UP001500218">
    <property type="component" value="Unassembled WGS sequence"/>
</dbReference>
<protein>
    <submittedName>
        <fullName evidence="2">Uncharacterized protein</fullName>
    </submittedName>
</protein>
<reference evidence="2 3" key="1">
    <citation type="journal article" date="2019" name="Int. J. Syst. Evol. Microbiol.">
        <title>The Global Catalogue of Microorganisms (GCM) 10K type strain sequencing project: providing services to taxonomists for standard genome sequencing and annotation.</title>
        <authorList>
            <consortium name="The Broad Institute Genomics Platform"/>
            <consortium name="The Broad Institute Genome Sequencing Center for Infectious Disease"/>
            <person name="Wu L."/>
            <person name="Ma J."/>
        </authorList>
    </citation>
    <scope>NUCLEOTIDE SEQUENCE [LARGE SCALE GENOMIC DNA]</scope>
    <source>
        <strain evidence="2 3">JCM 13250</strain>
    </source>
</reference>
<feature type="transmembrane region" description="Helical" evidence="1">
    <location>
        <begin position="39"/>
        <end position="57"/>
    </location>
</feature>
<keyword evidence="3" id="KW-1185">Reference proteome</keyword>